<evidence type="ECO:0000313" key="3">
    <source>
        <dbReference type="Proteomes" id="UP001153269"/>
    </source>
</evidence>
<dbReference type="AlphaFoldDB" id="A0A9N7UIB3"/>
<name>A0A9N7UIB3_PLEPL</name>
<dbReference type="Proteomes" id="UP001153269">
    <property type="component" value="Unassembled WGS sequence"/>
</dbReference>
<sequence>MFPTEGDHVCSWLLQRSPVNIEHCAVAPLQRGPSVPPVPKLSLAEPVLGAIGETESARNVEVAQQASRIKPQPISISTHTPLRCFPAACCLPLYQRQPVSRVPALREKEKKENKQERTVTVHTVRLSLRNTAAEQRSSRGRNNRQEEGREGRGCDSPQREDFFSAGRYSPVLHGKQL</sequence>
<gene>
    <name evidence="2" type="ORF">PLEPLA_LOCUS19305</name>
</gene>
<proteinExistence type="predicted"/>
<evidence type="ECO:0000313" key="2">
    <source>
        <dbReference type="EMBL" id="CAB1431260.1"/>
    </source>
</evidence>
<reference evidence="2" key="1">
    <citation type="submission" date="2020-03" db="EMBL/GenBank/DDBJ databases">
        <authorList>
            <person name="Weist P."/>
        </authorList>
    </citation>
    <scope>NUCLEOTIDE SEQUENCE</scope>
</reference>
<comment type="caution">
    <text evidence="2">The sequence shown here is derived from an EMBL/GenBank/DDBJ whole genome shotgun (WGS) entry which is preliminary data.</text>
</comment>
<protein>
    <submittedName>
        <fullName evidence="2">Uncharacterized protein</fullName>
    </submittedName>
</protein>
<accession>A0A9N7UIB3</accession>
<feature type="compositionally biased region" description="Basic and acidic residues" evidence="1">
    <location>
        <begin position="143"/>
        <end position="162"/>
    </location>
</feature>
<feature type="region of interest" description="Disordered" evidence="1">
    <location>
        <begin position="127"/>
        <end position="177"/>
    </location>
</feature>
<dbReference type="EMBL" id="CADEAL010001324">
    <property type="protein sequence ID" value="CAB1431260.1"/>
    <property type="molecule type" value="Genomic_DNA"/>
</dbReference>
<evidence type="ECO:0000256" key="1">
    <source>
        <dbReference type="SAM" id="MobiDB-lite"/>
    </source>
</evidence>
<keyword evidence="3" id="KW-1185">Reference proteome</keyword>
<organism evidence="2 3">
    <name type="scientific">Pleuronectes platessa</name>
    <name type="common">European plaice</name>
    <dbReference type="NCBI Taxonomy" id="8262"/>
    <lineage>
        <taxon>Eukaryota</taxon>
        <taxon>Metazoa</taxon>
        <taxon>Chordata</taxon>
        <taxon>Craniata</taxon>
        <taxon>Vertebrata</taxon>
        <taxon>Euteleostomi</taxon>
        <taxon>Actinopterygii</taxon>
        <taxon>Neopterygii</taxon>
        <taxon>Teleostei</taxon>
        <taxon>Neoteleostei</taxon>
        <taxon>Acanthomorphata</taxon>
        <taxon>Carangaria</taxon>
        <taxon>Pleuronectiformes</taxon>
        <taxon>Pleuronectoidei</taxon>
        <taxon>Pleuronectidae</taxon>
        <taxon>Pleuronectes</taxon>
    </lineage>
</organism>